<dbReference type="PROSITE" id="PS50832">
    <property type="entry name" value="S1_IF1_TYPE"/>
    <property type="match status" value="1"/>
</dbReference>
<comment type="function">
    <text evidence="4">One of the essential components for the initiation of protein synthesis. Stabilizes the binding of IF-2 and IF-3 on the 30S subunit to which N-formylmethionyl-tRNA(fMet) subsequently binds. Helps modulate mRNA selection, yielding the 30S pre-initiation complex (PIC). Upon addition of the 50S ribosomal subunit IF-1, IF-2 and IF-3 are released leaving the mature 70S translation initiation complex.</text>
</comment>
<gene>
    <name evidence="4" type="primary">infA</name>
    <name evidence="7" type="ORF">A3H61_05000</name>
</gene>
<dbReference type="GO" id="GO:0043022">
    <property type="term" value="F:ribosome binding"/>
    <property type="evidence" value="ECO:0007669"/>
    <property type="project" value="UniProtKB-UniRule"/>
</dbReference>
<dbReference type="Proteomes" id="UP000178315">
    <property type="component" value="Unassembled WGS sequence"/>
</dbReference>
<evidence type="ECO:0000259" key="6">
    <source>
        <dbReference type="PROSITE" id="PS50832"/>
    </source>
</evidence>
<dbReference type="EMBL" id="MHJU01000012">
    <property type="protein sequence ID" value="OGY73478.1"/>
    <property type="molecule type" value="Genomic_DNA"/>
</dbReference>
<protein>
    <recommendedName>
        <fullName evidence="4 5">Translation initiation factor IF-1</fullName>
    </recommendedName>
</protein>
<reference evidence="7 8" key="1">
    <citation type="journal article" date="2016" name="Nat. Commun.">
        <title>Thousands of microbial genomes shed light on interconnected biogeochemical processes in an aquifer system.</title>
        <authorList>
            <person name="Anantharaman K."/>
            <person name="Brown C.T."/>
            <person name="Hug L.A."/>
            <person name="Sharon I."/>
            <person name="Castelle C.J."/>
            <person name="Probst A.J."/>
            <person name="Thomas B.C."/>
            <person name="Singh A."/>
            <person name="Wilkins M.J."/>
            <person name="Karaoz U."/>
            <person name="Brodie E.L."/>
            <person name="Williams K.H."/>
            <person name="Hubbard S.S."/>
            <person name="Banfield J.F."/>
        </authorList>
    </citation>
    <scope>NUCLEOTIDE SEQUENCE [LARGE SCALE GENOMIC DNA]</scope>
</reference>
<dbReference type="InterPro" id="IPR004368">
    <property type="entry name" value="TIF_IF1"/>
</dbReference>
<dbReference type="CDD" id="cd04451">
    <property type="entry name" value="S1_IF1"/>
    <property type="match status" value="1"/>
</dbReference>
<keyword evidence="3 4" id="KW-0648">Protein biosynthesis</keyword>
<dbReference type="InterPro" id="IPR012340">
    <property type="entry name" value="NA-bd_OB-fold"/>
</dbReference>
<evidence type="ECO:0000313" key="7">
    <source>
        <dbReference type="EMBL" id="OGY73478.1"/>
    </source>
</evidence>
<dbReference type="GO" id="GO:0003743">
    <property type="term" value="F:translation initiation factor activity"/>
    <property type="evidence" value="ECO:0007669"/>
    <property type="project" value="UniProtKB-UniRule"/>
</dbReference>
<name>A0A1G2A9A0_9BACT</name>
<dbReference type="HAMAP" id="MF_00075">
    <property type="entry name" value="IF_1"/>
    <property type="match status" value="1"/>
</dbReference>
<evidence type="ECO:0000313" key="8">
    <source>
        <dbReference type="Proteomes" id="UP000178315"/>
    </source>
</evidence>
<accession>A0A1G2A9A0</accession>
<dbReference type="Gene3D" id="2.40.50.140">
    <property type="entry name" value="Nucleic acid-binding proteins"/>
    <property type="match status" value="1"/>
</dbReference>
<evidence type="ECO:0000256" key="4">
    <source>
        <dbReference type="HAMAP-Rule" id="MF_00075"/>
    </source>
</evidence>
<dbReference type="PANTHER" id="PTHR33370">
    <property type="entry name" value="TRANSLATION INITIATION FACTOR IF-1, CHLOROPLASTIC"/>
    <property type="match status" value="1"/>
</dbReference>
<dbReference type="AlphaFoldDB" id="A0A1G2A9A0"/>
<proteinExistence type="inferred from homology"/>
<keyword evidence="4" id="KW-0699">rRNA-binding</keyword>
<evidence type="ECO:0000256" key="5">
    <source>
        <dbReference type="NCBIfam" id="TIGR00008"/>
    </source>
</evidence>
<keyword evidence="2 4" id="KW-0396">Initiation factor</keyword>
<dbReference type="NCBIfam" id="TIGR00008">
    <property type="entry name" value="infA"/>
    <property type="match status" value="1"/>
</dbReference>
<evidence type="ECO:0000256" key="1">
    <source>
        <dbReference type="ARBA" id="ARBA00010939"/>
    </source>
</evidence>
<dbReference type="Pfam" id="PF01176">
    <property type="entry name" value="eIF-1a"/>
    <property type="match status" value="1"/>
</dbReference>
<comment type="subcellular location">
    <subcellularLocation>
        <location evidence="4">Cytoplasm</location>
    </subcellularLocation>
</comment>
<keyword evidence="4" id="KW-0963">Cytoplasm</keyword>
<sequence>MAQFQVNQKGFIEAEGVIEEALPSATFRVILDNGHEILARISGKMRLNHIMLVPGDRIKIEMSQYDLTKGRITYRL</sequence>
<evidence type="ECO:0000256" key="2">
    <source>
        <dbReference type="ARBA" id="ARBA00022540"/>
    </source>
</evidence>
<dbReference type="FunFam" id="2.40.50.140:FF:000002">
    <property type="entry name" value="Translation initiation factor IF-1"/>
    <property type="match status" value="1"/>
</dbReference>
<keyword evidence="4" id="KW-0694">RNA-binding</keyword>
<organism evidence="7 8">
    <name type="scientific">Candidatus Jacksonbacteria bacterium RIFCSPLOWO2_02_FULL_44_20</name>
    <dbReference type="NCBI Taxonomy" id="1798460"/>
    <lineage>
        <taxon>Bacteria</taxon>
        <taxon>Candidatus Jacksoniibacteriota</taxon>
    </lineage>
</organism>
<comment type="subunit">
    <text evidence="4">Component of the 30S ribosomal translation pre-initiation complex which assembles on the 30S ribosome in the order IF-2 and IF-3, IF-1 and N-formylmethionyl-tRNA(fMet); mRNA recruitment can occur at any time during PIC assembly.</text>
</comment>
<dbReference type="InterPro" id="IPR006196">
    <property type="entry name" value="RNA-binding_domain_S1_IF1"/>
</dbReference>
<dbReference type="SUPFAM" id="SSF50249">
    <property type="entry name" value="Nucleic acid-binding proteins"/>
    <property type="match status" value="1"/>
</dbReference>
<evidence type="ECO:0000256" key="3">
    <source>
        <dbReference type="ARBA" id="ARBA00022917"/>
    </source>
</evidence>
<dbReference type="GO" id="GO:0005829">
    <property type="term" value="C:cytosol"/>
    <property type="evidence" value="ECO:0007669"/>
    <property type="project" value="TreeGrafter"/>
</dbReference>
<dbReference type="GO" id="GO:0019843">
    <property type="term" value="F:rRNA binding"/>
    <property type="evidence" value="ECO:0007669"/>
    <property type="project" value="UniProtKB-UniRule"/>
</dbReference>
<comment type="caution">
    <text evidence="7">The sequence shown here is derived from an EMBL/GenBank/DDBJ whole genome shotgun (WGS) entry which is preliminary data.</text>
</comment>
<comment type="similarity">
    <text evidence="1 4">Belongs to the IF-1 family.</text>
</comment>
<dbReference type="PANTHER" id="PTHR33370:SF1">
    <property type="entry name" value="TRANSLATION INITIATION FACTOR IF-1, CHLOROPLASTIC"/>
    <property type="match status" value="1"/>
</dbReference>
<feature type="domain" description="S1-like" evidence="6">
    <location>
        <begin position="2"/>
        <end position="76"/>
    </location>
</feature>